<evidence type="ECO:0008006" key="3">
    <source>
        <dbReference type="Google" id="ProtNLM"/>
    </source>
</evidence>
<gene>
    <name evidence="1" type="ORF">CALVIDRAFT_423334</name>
</gene>
<sequence>MFSHILSCDKGTYISSSRFARRLSAQEVSLSPFQSSLESGTHMSANTFGDIPRPLQITELCLAIMQEVEEPRDLVSMACTSRRFTGMCLRLLWESPDFNGSPLVSMSYLFRDNVKNQLRQGRDANIRIPSQDFHRFDYYASLIRTLTIWHHGQEEPFVSITGTFNCRWSSHLSKGHFCVFAACLPSNTST</sequence>
<dbReference type="AlphaFoldDB" id="A0A167PJ12"/>
<evidence type="ECO:0000313" key="2">
    <source>
        <dbReference type="Proteomes" id="UP000076738"/>
    </source>
</evidence>
<evidence type="ECO:0000313" key="1">
    <source>
        <dbReference type="EMBL" id="KZO98849.1"/>
    </source>
</evidence>
<dbReference type="Proteomes" id="UP000076738">
    <property type="component" value="Unassembled WGS sequence"/>
</dbReference>
<name>A0A167PJ12_CALVF</name>
<dbReference type="EMBL" id="KV417274">
    <property type="protein sequence ID" value="KZO98849.1"/>
    <property type="molecule type" value="Genomic_DNA"/>
</dbReference>
<dbReference type="OrthoDB" id="2447803at2759"/>
<organism evidence="1 2">
    <name type="scientific">Calocera viscosa (strain TUFC12733)</name>
    <dbReference type="NCBI Taxonomy" id="1330018"/>
    <lineage>
        <taxon>Eukaryota</taxon>
        <taxon>Fungi</taxon>
        <taxon>Dikarya</taxon>
        <taxon>Basidiomycota</taxon>
        <taxon>Agaricomycotina</taxon>
        <taxon>Dacrymycetes</taxon>
        <taxon>Dacrymycetales</taxon>
        <taxon>Dacrymycetaceae</taxon>
        <taxon>Calocera</taxon>
    </lineage>
</organism>
<accession>A0A167PJ12</accession>
<protein>
    <recommendedName>
        <fullName evidence="3">F-box domain-containing protein</fullName>
    </recommendedName>
</protein>
<reference evidence="1 2" key="1">
    <citation type="journal article" date="2016" name="Mol. Biol. Evol.">
        <title>Comparative Genomics of Early-Diverging Mushroom-Forming Fungi Provides Insights into the Origins of Lignocellulose Decay Capabilities.</title>
        <authorList>
            <person name="Nagy L.G."/>
            <person name="Riley R."/>
            <person name="Tritt A."/>
            <person name="Adam C."/>
            <person name="Daum C."/>
            <person name="Floudas D."/>
            <person name="Sun H."/>
            <person name="Yadav J.S."/>
            <person name="Pangilinan J."/>
            <person name="Larsson K.H."/>
            <person name="Matsuura K."/>
            <person name="Barry K."/>
            <person name="Labutti K."/>
            <person name="Kuo R."/>
            <person name="Ohm R.A."/>
            <person name="Bhattacharya S.S."/>
            <person name="Shirouzu T."/>
            <person name="Yoshinaga Y."/>
            <person name="Martin F.M."/>
            <person name="Grigoriev I.V."/>
            <person name="Hibbett D.S."/>
        </authorList>
    </citation>
    <scope>NUCLEOTIDE SEQUENCE [LARGE SCALE GENOMIC DNA]</scope>
    <source>
        <strain evidence="1 2">TUFC12733</strain>
    </source>
</reference>
<keyword evidence="2" id="KW-1185">Reference proteome</keyword>
<proteinExistence type="predicted"/>